<evidence type="ECO:0000313" key="14">
    <source>
        <dbReference type="EMBL" id="KJU82852.1"/>
    </source>
</evidence>
<evidence type="ECO:0000259" key="13">
    <source>
        <dbReference type="Pfam" id="PF08264"/>
    </source>
</evidence>
<keyword evidence="10" id="KW-0479">Metal-binding</keyword>
<evidence type="ECO:0000256" key="10">
    <source>
        <dbReference type="HAMAP-Rule" id="MF_02002"/>
    </source>
</evidence>
<evidence type="ECO:0000256" key="8">
    <source>
        <dbReference type="ARBA" id="ARBA00025217"/>
    </source>
</evidence>
<feature type="domain" description="Zinc finger FPG/IleRS-type" evidence="12">
    <location>
        <begin position="896"/>
        <end position="925"/>
    </location>
</feature>
<dbReference type="InterPro" id="IPR002300">
    <property type="entry name" value="aa-tRNA-synth_Ia"/>
</dbReference>
<dbReference type="SUPFAM" id="SSF50677">
    <property type="entry name" value="ValRS/IleRS/LeuRS editing domain"/>
    <property type="match status" value="1"/>
</dbReference>
<comment type="function">
    <text evidence="8 10">Catalyzes the attachment of isoleucine to tRNA(Ile). As IleRS can inadvertently accommodate and process structurally similar amino acids such as valine, to avoid such errors it has two additional distinct tRNA(Ile)-dependent editing activities. One activity is designated as 'pretransfer' editing and involves the hydrolysis of activated Val-AMP. The other activity is designated 'posttransfer' editing and involves deacylation of mischarged Val-tRNA(Ile).</text>
</comment>
<dbReference type="GO" id="GO:0006428">
    <property type="term" value="P:isoleucyl-tRNA aminoacylation"/>
    <property type="evidence" value="ECO:0007669"/>
    <property type="project" value="UniProtKB-UniRule"/>
</dbReference>
<dbReference type="Pfam" id="PF00133">
    <property type="entry name" value="tRNA-synt_1"/>
    <property type="match status" value="1"/>
</dbReference>
<dbReference type="NCBIfam" id="TIGR00392">
    <property type="entry name" value="ileS"/>
    <property type="match status" value="1"/>
</dbReference>
<dbReference type="CDD" id="cd07960">
    <property type="entry name" value="Anticodon_Ia_Ile_BEm"/>
    <property type="match status" value="1"/>
</dbReference>
<dbReference type="InterPro" id="IPR050081">
    <property type="entry name" value="Ile-tRNA_ligase"/>
</dbReference>
<dbReference type="GO" id="GO:0004822">
    <property type="term" value="F:isoleucine-tRNA ligase activity"/>
    <property type="evidence" value="ECO:0007669"/>
    <property type="project" value="UniProtKB-UniRule"/>
</dbReference>
<dbReference type="InterPro" id="IPR001412">
    <property type="entry name" value="aa-tRNA-synth_I_CS"/>
</dbReference>
<dbReference type="GO" id="GO:0005829">
    <property type="term" value="C:cytosol"/>
    <property type="evidence" value="ECO:0007669"/>
    <property type="project" value="TreeGrafter"/>
</dbReference>
<feature type="binding site" evidence="10">
    <location>
        <position position="899"/>
    </location>
    <ligand>
        <name>Zn(2+)</name>
        <dbReference type="ChEBI" id="CHEBI:29105"/>
    </ligand>
</feature>
<dbReference type="AlphaFoldDB" id="A0A0F3GM09"/>
<dbReference type="InterPro" id="IPR010663">
    <property type="entry name" value="Znf_FPG/IleRS"/>
</dbReference>
<keyword evidence="7 10" id="KW-0030">Aminoacyl-tRNA synthetase</keyword>
<name>A0A0F3GM09_9BACT</name>
<dbReference type="InterPro" id="IPR023585">
    <property type="entry name" value="Ile-tRNA-ligase_type1"/>
</dbReference>
<evidence type="ECO:0000256" key="7">
    <source>
        <dbReference type="ARBA" id="ARBA00023146"/>
    </source>
</evidence>
<dbReference type="GO" id="GO:0002161">
    <property type="term" value="F:aminoacyl-tRNA deacylase activity"/>
    <property type="evidence" value="ECO:0007669"/>
    <property type="project" value="InterPro"/>
</dbReference>
<evidence type="ECO:0000256" key="3">
    <source>
        <dbReference type="ARBA" id="ARBA00022598"/>
    </source>
</evidence>
<comment type="similarity">
    <text evidence="1 10">Belongs to the class-I aminoacyl-tRNA synthetase family. IleS type 1 subfamily.</text>
</comment>
<feature type="binding site" evidence="10">
    <location>
        <position position="919"/>
    </location>
    <ligand>
        <name>Zn(2+)</name>
        <dbReference type="ChEBI" id="CHEBI:29105"/>
    </ligand>
</feature>
<dbReference type="EC" id="6.1.1.5" evidence="10"/>
<dbReference type="GO" id="GO:0000049">
    <property type="term" value="F:tRNA binding"/>
    <property type="evidence" value="ECO:0007669"/>
    <property type="project" value="InterPro"/>
</dbReference>
<feature type="domain" description="Methionyl/Valyl/Leucyl/Isoleucyl-tRNA synthetase anticodon-binding" evidence="13">
    <location>
        <begin position="684"/>
        <end position="838"/>
    </location>
</feature>
<proteinExistence type="inferred from homology"/>
<dbReference type="InterPro" id="IPR033708">
    <property type="entry name" value="Anticodon_Ile_BEm"/>
</dbReference>
<dbReference type="GO" id="GO:0008270">
    <property type="term" value="F:zinc ion binding"/>
    <property type="evidence" value="ECO:0007669"/>
    <property type="project" value="UniProtKB-UniRule"/>
</dbReference>
<dbReference type="Pfam" id="PF08264">
    <property type="entry name" value="Anticodon_1"/>
    <property type="match status" value="1"/>
</dbReference>
<dbReference type="GO" id="GO:0005524">
    <property type="term" value="F:ATP binding"/>
    <property type="evidence" value="ECO:0007669"/>
    <property type="project" value="UniProtKB-UniRule"/>
</dbReference>
<dbReference type="SUPFAM" id="SSF47323">
    <property type="entry name" value="Anticodon-binding domain of a subclass of class I aminoacyl-tRNA synthetases"/>
    <property type="match status" value="1"/>
</dbReference>
<dbReference type="Proteomes" id="UP000033423">
    <property type="component" value="Unassembled WGS sequence"/>
</dbReference>
<dbReference type="InterPro" id="IPR009008">
    <property type="entry name" value="Val/Leu/Ile-tRNA-synth_edit"/>
</dbReference>
<dbReference type="SUPFAM" id="SSF52374">
    <property type="entry name" value="Nucleotidylyl transferase"/>
    <property type="match status" value="1"/>
</dbReference>
<evidence type="ECO:0000256" key="6">
    <source>
        <dbReference type="ARBA" id="ARBA00022917"/>
    </source>
</evidence>
<dbReference type="InterPro" id="IPR009080">
    <property type="entry name" value="tRNAsynth_Ia_anticodon-bd"/>
</dbReference>
<dbReference type="InterPro" id="IPR014729">
    <property type="entry name" value="Rossmann-like_a/b/a_fold"/>
</dbReference>
<evidence type="ECO:0000313" key="15">
    <source>
        <dbReference type="Proteomes" id="UP000033423"/>
    </source>
</evidence>
<comment type="domain">
    <text evidence="10">IleRS has two distinct active sites: one for aminoacylation and one for editing. The misactivated valine is translocated from the active site to the editing site, which sterically excludes the correctly activated isoleucine. The single editing site contains two valyl binding pockets, one specific for each substrate (Val-AMP or Val-tRNA(Ile)).</text>
</comment>
<evidence type="ECO:0000259" key="11">
    <source>
        <dbReference type="Pfam" id="PF00133"/>
    </source>
</evidence>
<evidence type="ECO:0000256" key="1">
    <source>
        <dbReference type="ARBA" id="ARBA00006887"/>
    </source>
</evidence>
<dbReference type="InterPro" id="IPR002301">
    <property type="entry name" value="Ile-tRNA-ligase"/>
</dbReference>
<comment type="subunit">
    <text evidence="10">Monomer.</text>
</comment>
<organism evidence="14 15">
    <name type="scientific">Candidatus Magnetobacterium bavaricum</name>
    <dbReference type="NCBI Taxonomy" id="29290"/>
    <lineage>
        <taxon>Bacteria</taxon>
        <taxon>Pseudomonadati</taxon>
        <taxon>Nitrospirota</taxon>
        <taxon>Thermodesulfovibrionia</taxon>
        <taxon>Thermodesulfovibrionales</taxon>
        <taxon>Candidatus Magnetobacteriaceae</taxon>
        <taxon>Candidatus Magnetobacterium</taxon>
    </lineage>
</organism>
<dbReference type="PANTHER" id="PTHR42765:SF1">
    <property type="entry name" value="ISOLEUCINE--TRNA LIGASE, MITOCHONDRIAL"/>
    <property type="match status" value="1"/>
</dbReference>
<keyword evidence="2 10" id="KW-0963">Cytoplasm</keyword>
<dbReference type="FunFam" id="1.10.730.20:FF:000001">
    <property type="entry name" value="Isoleucine--tRNA ligase"/>
    <property type="match status" value="1"/>
</dbReference>
<gene>
    <name evidence="10" type="primary">ileS</name>
    <name evidence="14" type="ORF">MBAV_004956</name>
</gene>
<feature type="binding site" evidence="10">
    <location>
        <position position="922"/>
    </location>
    <ligand>
        <name>Zn(2+)</name>
        <dbReference type="ChEBI" id="CHEBI:29105"/>
    </ligand>
</feature>
<accession>A0A0F3GM09</accession>
<comment type="cofactor">
    <cofactor evidence="10">
        <name>Zn(2+)</name>
        <dbReference type="ChEBI" id="CHEBI:29105"/>
    </cofactor>
    <text evidence="10">Binds 1 zinc ion per subunit.</text>
</comment>
<evidence type="ECO:0000259" key="12">
    <source>
        <dbReference type="Pfam" id="PF06827"/>
    </source>
</evidence>
<keyword evidence="6 10" id="KW-0648">Protein biosynthesis</keyword>
<keyword evidence="5 10" id="KW-0067">ATP-binding</keyword>
<feature type="short sequence motif" description="'HIGH' region" evidence="10">
    <location>
        <begin position="59"/>
        <end position="69"/>
    </location>
</feature>
<dbReference type="Gene3D" id="1.10.10.830">
    <property type="entry name" value="Ile-tRNA synthetase CP2 domain-like"/>
    <property type="match status" value="1"/>
</dbReference>
<keyword evidence="4 10" id="KW-0547">Nucleotide-binding</keyword>
<evidence type="ECO:0000256" key="9">
    <source>
        <dbReference type="ARBA" id="ARBA00048359"/>
    </source>
</evidence>
<dbReference type="Gene3D" id="3.40.50.620">
    <property type="entry name" value="HUPs"/>
    <property type="match status" value="2"/>
</dbReference>
<keyword evidence="3 10" id="KW-0436">Ligase</keyword>
<sequence>MEKDYKDTLNLPQTEFPMKANLVKREPQTLSFWKDNAVYQQMLQKNKDNTTYILHDGPPYANGHIHIGHALNKILKDIIVKYNSMRGRYAPYVPGWDCHGLPIEHQVDKELGSKKAELSVNERRMRCRKYAEKFIDIQREEFVRLGVFGKWDTPYITMSYDYQATIVREFHKFLSKGYVYKGRKPVHWCSSCMTALAEAEVEYNDKQSPSVFVRFKVLAADLPRITKDANVKDVYIVIWTTTPWTLPANMALAVHPDIDYAVVVKGANAYIVARDLVERLNDTTGIGEIIAATLKGSALAGITTAHPFVDRTSAVLTAPFVSAEEGTGVVHIAPGHGEDDYEVGIRHGLDVYAPVDNAGKFTAEVGFLQGKFVLSANEEIIQLLNKNHDLLHREDITHSYPHCWRCKRPVIFRATDQWFISMQRDDLKQRCLDEIERVNWIPAWGIDRINAMVKNRPDWCISRQRSWGVPIAVLNCKGCGKVVTDQTVLTLIADKVQAQSADVWFELPAEAFLPQGYVCGKCGSKEFDKESDILDVWFDSGVSHQAVLQRFEGLSWPADMYLEGSDQHRGWFQSSLITSTGVRDKAPFKTVLTHGFVVDGKGKKMSKSLGNVITPADLINQNGADILRLWVAAEDYRNDIRISKEILDRLTEAYRKIRNTCRFLIGNINDLDNAGYSAHLNELDRWAMHKLQVLIVQVTRAYDSYSFHEVFHCIHNFCIIDMSSFYLDIIKDRVYTFADNSPQRRAAQWTMKKTLTTLTALMAPILSFTAEEVWQHSQDKGHDSIFLVDFPVPDQGFIDDALDQRWQALVKIRDIVNKALEIKRREKVIGNSLEAKVSLFCDEPYLSLMNDYKDFLPTLFIVSQAVHLPYDQIPEATTQQMHRVDNLAIDVVKAEGQKCLRCWNVSVSVGSFSDEPDLCSRCYDVLHPQDVKQ</sequence>
<dbReference type="PROSITE" id="PS00178">
    <property type="entry name" value="AA_TRNA_LIGASE_I"/>
    <property type="match status" value="1"/>
</dbReference>
<reference evidence="14 15" key="1">
    <citation type="submission" date="2015-02" db="EMBL/GenBank/DDBJ databases">
        <title>Single-cell genomics of uncultivated deep-branching MTB reveals a conserved set of magnetosome genes.</title>
        <authorList>
            <person name="Kolinko S."/>
            <person name="Richter M."/>
            <person name="Glockner F.O."/>
            <person name="Brachmann A."/>
            <person name="Schuler D."/>
        </authorList>
    </citation>
    <scope>NUCLEOTIDE SEQUENCE [LARGE SCALE GENOMIC DNA]</scope>
    <source>
        <strain evidence="14">TM-1</strain>
    </source>
</reference>
<feature type="binding site" evidence="10">
    <location>
        <position position="607"/>
    </location>
    <ligand>
        <name>ATP</name>
        <dbReference type="ChEBI" id="CHEBI:30616"/>
    </ligand>
</feature>
<feature type="binding site" evidence="10">
    <location>
        <position position="902"/>
    </location>
    <ligand>
        <name>Zn(2+)</name>
        <dbReference type="ChEBI" id="CHEBI:29105"/>
    </ligand>
</feature>
<keyword evidence="15" id="KW-1185">Reference proteome</keyword>
<dbReference type="InterPro" id="IPR013155">
    <property type="entry name" value="M/V/L/I-tRNA-synth_anticd-bd"/>
</dbReference>
<evidence type="ECO:0000256" key="4">
    <source>
        <dbReference type="ARBA" id="ARBA00022741"/>
    </source>
</evidence>
<dbReference type="FunFam" id="3.40.50.620:FF:000152">
    <property type="entry name" value="Isoleucine--tRNA ligase"/>
    <property type="match status" value="1"/>
</dbReference>
<dbReference type="PANTHER" id="PTHR42765">
    <property type="entry name" value="SOLEUCYL-TRNA SYNTHETASE"/>
    <property type="match status" value="1"/>
</dbReference>
<evidence type="ECO:0000256" key="2">
    <source>
        <dbReference type="ARBA" id="ARBA00022490"/>
    </source>
</evidence>
<comment type="caution">
    <text evidence="14">The sequence shown here is derived from an EMBL/GenBank/DDBJ whole genome shotgun (WGS) entry which is preliminary data.</text>
</comment>
<comment type="subcellular location">
    <subcellularLocation>
        <location evidence="10">Cytoplasm</location>
    </subcellularLocation>
</comment>
<dbReference type="HAMAP" id="MF_02002">
    <property type="entry name" value="Ile_tRNA_synth_type1"/>
    <property type="match status" value="1"/>
</dbReference>
<dbReference type="EMBL" id="LACI01002145">
    <property type="protein sequence ID" value="KJU82852.1"/>
    <property type="molecule type" value="Genomic_DNA"/>
</dbReference>
<dbReference type="Pfam" id="PF06827">
    <property type="entry name" value="zf-FPG_IleRS"/>
    <property type="match status" value="1"/>
</dbReference>
<dbReference type="CDD" id="cd00818">
    <property type="entry name" value="IleRS_core"/>
    <property type="match status" value="1"/>
</dbReference>
<dbReference type="Gene3D" id="1.10.730.20">
    <property type="match status" value="1"/>
</dbReference>
<dbReference type="PRINTS" id="PR00984">
    <property type="entry name" value="TRNASYNTHILE"/>
</dbReference>
<comment type="catalytic activity">
    <reaction evidence="9 10">
        <text>tRNA(Ile) + L-isoleucine + ATP = L-isoleucyl-tRNA(Ile) + AMP + diphosphate</text>
        <dbReference type="Rhea" id="RHEA:11060"/>
        <dbReference type="Rhea" id="RHEA-COMP:9666"/>
        <dbReference type="Rhea" id="RHEA-COMP:9695"/>
        <dbReference type="ChEBI" id="CHEBI:30616"/>
        <dbReference type="ChEBI" id="CHEBI:33019"/>
        <dbReference type="ChEBI" id="CHEBI:58045"/>
        <dbReference type="ChEBI" id="CHEBI:78442"/>
        <dbReference type="ChEBI" id="CHEBI:78528"/>
        <dbReference type="ChEBI" id="CHEBI:456215"/>
        <dbReference type="EC" id="6.1.1.5"/>
    </reaction>
</comment>
<protein>
    <recommendedName>
        <fullName evidence="10">Isoleucine--tRNA ligase</fullName>
        <ecNumber evidence="10">6.1.1.5</ecNumber>
    </recommendedName>
    <alternativeName>
        <fullName evidence="10">Isoleucyl-tRNA synthetase</fullName>
        <shortName evidence="10">IleRS</shortName>
    </alternativeName>
</protein>
<dbReference type="PATRIC" id="fig|29290.4.peg.6564"/>
<feature type="short sequence motif" description="'KMSKS' region" evidence="10">
    <location>
        <begin position="604"/>
        <end position="608"/>
    </location>
</feature>
<keyword evidence="10" id="KW-0862">Zinc</keyword>
<feature type="domain" description="Aminoacyl-tRNA synthetase class Ia" evidence="11">
    <location>
        <begin position="29"/>
        <end position="643"/>
    </location>
</feature>
<dbReference type="Gene3D" id="3.90.740.10">
    <property type="entry name" value="Valyl/Leucyl/Isoleucyl-tRNA synthetase, editing domain"/>
    <property type="match status" value="1"/>
</dbReference>
<feature type="binding site" evidence="10">
    <location>
        <position position="563"/>
    </location>
    <ligand>
        <name>L-isoleucyl-5'-AMP</name>
        <dbReference type="ChEBI" id="CHEBI:178002"/>
    </ligand>
</feature>
<evidence type="ECO:0000256" key="5">
    <source>
        <dbReference type="ARBA" id="ARBA00022840"/>
    </source>
</evidence>